<protein>
    <submittedName>
        <fullName evidence="2">Pimeloyl-ACP methyl ester carboxylesterase</fullName>
    </submittedName>
</protein>
<evidence type="ECO:0000313" key="2">
    <source>
        <dbReference type="EMBL" id="MDR7192629.1"/>
    </source>
</evidence>
<dbReference type="InterPro" id="IPR029058">
    <property type="entry name" value="AB_hydrolase_fold"/>
</dbReference>
<gene>
    <name evidence="2" type="ORF">J2W68_001343</name>
</gene>
<feature type="region of interest" description="Disordered" evidence="1">
    <location>
        <begin position="105"/>
        <end position="124"/>
    </location>
</feature>
<evidence type="ECO:0000313" key="3">
    <source>
        <dbReference type="Proteomes" id="UP001256588"/>
    </source>
</evidence>
<sequence length="587" mass="64662">MNSGDGDAHGERNAGAVLGNSGNPTFSWNLSHTTLGDMVNLVVQDKILPVIFVPGIMGSNLMSNDSKKDTVWRLDTTAGQPLGLARRMTFSGPAARQRLMHPARTAVDPRGSVPSRPKGSVSRKEQYTDERFWGEISEGSYHDFLVWLEERLNGQSINPANWQDFFYTAVSAAPVPGQRRPEPVLHPGIPMQMRAFNPSQYVEGTGPQRVVPESILSDDLLTRAKFRMPVYACGYNWLDSNSVAADRLRARIDGVINANNRNGFKCSQVILVTHSMGGLVARRCAMMGGMSEKIAGIVHGVMPATGAAVAYRRCKIGMRDESFIAGLVIGSNGREVTSVFAQAPGALQLLPSADYQRGWLKIKESDGTEIESRPAADPYAEIYLRRDRWWGLVRPEWLRPQGGRPLSWDEFALNINSARSFHQQIRGQYHSTTYVYYGADSKVPSFEHVQWQMVAGLQPDNNPRPTGQQVRDMGFDAVRETGSNPIYVGGKTEYVQHYGGMYGGGMPSTYETSYWEISAAKQDGGGDGTVPTSSGRAPLLTARSVGSIRQQFRMNGFEHEPSYKNEQAQFATLFSIQKIAARANLAA</sequence>
<proteinExistence type="predicted"/>
<dbReference type="SUPFAM" id="SSF53474">
    <property type="entry name" value="alpha/beta-Hydrolases"/>
    <property type="match status" value="2"/>
</dbReference>
<name>A0ABU1XV51_9GAMM</name>
<organism evidence="2 3">
    <name type="scientific">Luteimonas terrae</name>
    <dbReference type="NCBI Taxonomy" id="1530191"/>
    <lineage>
        <taxon>Bacteria</taxon>
        <taxon>Pseudomonadati</taxon>
        <taxon>Pseudomonadota</taxon>
        <taxon>Gammaproteobacteria</taxon>
        <taxon>Lysobacterales</taxon>
        <taxon>Lysobacteraceae</taxon>
        <taxon>Luteimonas</taxon>
    </lineage>
</organism>
<reference evidence="2 3" key="1">
    <citation type="submission" date="2023-07" db="EMBL/GenBank/DDBJ databases">
        <title>Sorghum-associated microbial communities from plants grown in Nebraska, USA.</title>
        <authorList>
            <person name="Schachtman D."/>
        </authorList>
    </citation>
    <scope>NUCLEOTIDE SEQUENCE [LARGE SCALE GENOMIC DNA]</scope>
    <source>
        <strain evidence="2 3">4099</strain>
    </source>
</reference>
<evidence type="ECO:0000256" key="1">
    <source>
        <dbReference type="SAM" id="MobiDB-lite"/>
    </source>
</evidence>
<accession>A0ABU1XV51</accession>
<dbReference type="RefSeq" id="WP_310233831.1">
    <property type="nucleotide sequence ID" value="NZ_JAVDWO010000004.1"/>
</dbReference>
<dbReference type="Proteomes" id="UP001256588">
    <property type="component" value="Unassembled WGS sequence"/>
</dbReference>
<dbReference type="Gene3D" id="3.40.50.1820">
    <property type="entry name" value="alpha/beta hydrolase"/>
    <property type="match status" value="1"/>
</dbReference>
<feature type="compositionally biased region" description="Basic and acidic residues" evidence="1">
    <location>
        <begin position="1"/>
        <end position="12"/>
    </location>
</feature>
<dbReference type="EMBL" id="JAVDWO010000004">
    <property type="protein sequence ID" value="MDR7192629.1"/>
    <property type="molecule type" value="Genomic_DNA"/>
</dbReference>
<keyword evidence="3" id="KW-1185">Reference proteome</keyword>
<comment type="caution">
    <text evidence="2">The sequence shown here is derived from an EMBL/GenBank/DDBJ whole genome shotgun (WGS) entry which is preliminary data.</text>
</comment>
<feature type="region of interest" description="Disordered" evidence="1">
    <location>
        <begin position="1"/>
        <end position="22"/>
    </location>
</feature>